<evidence type="ECO:0000313" key="1">
    <source>
        <dbReference type="EMBL" id="GES35219.1"/>
    </source>
</evidence>
<gene>
    <name evidence="1" type="ORF">RAJCM14343_0466</name>
</gene>
<dbReference type="SUPFAM" id="SSF56784">
    <property type="entry name" value="HAD-like"/>
    <property type="match status" value="1"/>
</dbReference>
<dbReference type="InterPro" id="IPR023214">
    <property type="entry name" value="HAD_sf"/>
</dbReference>
<dbReference type="Gene3D" id="1.10.150.240">
    <property type="entry name" value="Putative phosphatase, domain 2"/>
    <property type="match status" value="1"/>
</dbReference>
<dbReference type="NCBIfam" id="TIGR01509">
    <property type="entry name" value="HAD-SF-IA-v3"/>
    <property type="match status" value="1"/>
</dbReference>
<dbReference type="Proteomes" id="UP000325466">
    <property type="component" value="Unassembled WGS sequence"/>
</dbReference>
<name>A0ABQ0YFE1_9NOCA</name>
<dbReference type="InterPro" id="IPR006439">
    <property type="entry name" value="HAD-SF_hydro_IA"/>
</dbReference>
<dbReference type="SFLD" id="SFLDG01129">
    <property type="entry name" value="C1.5:_HAD__Beta-PGM__Phosphata"/>
    <property type="match status" value="1"/>
</dbReference>
<protein>
    <submittedName>
        <fullName evidence="1">HAD-superfamily hydrolase subfamily IA, variant 3 protein</fullName>
    </submittedName>
</protein>
<proteinExistence type="predicted"/>
<dbReference type="SFLD" id="SFLDG01135">
    <property type="entry name" value="C1.5.6:_HAD__Beta-PGM__Phospha"/>
    <property type="match status" value="1"/>
</dbReference>
<keyword evidence="1" id="KW-0378">Hydrolase</keyword>
<dbReference type="Pfam" id="PF00702">
    <property type="entry name" value="Hydrolase"/>
    <property type="match status" value="1"/>
</dbReference>
<dbReference type="SFLD" id="SFLDS00003">
    <property type="entry name" value="Haloacid_Dehalogenase"/>
    <property type="match status" value="1"/>
</dbReference>
<evidence type="ECO:0000313" key="2">
    <source>
        <dbReference type="Proteomes" id="UP000325466"/>
    </source>
</evidence>
<sequence>MRRRMRDPQEADEGRDEHILAPSAALTGIRPRRRIRPPIGCVSVSCLRTSVAETGPVSDIGGVEAVVFDLDGVLVDSEPLWEQVRRQVVAEHGGRWTADAQSRLMGMSTPEWSRYLSDGLGVDLPPDDVAALVIDRMGARYADRLPLIPGAVEAVRAMAARWPLGLASSSPQALIDGVLDAAALGDVFTVALSTEGVARGKPAPDIYLTVAERLGMDPARCAAVEDSSNGLRSAASAGMRVIAIPHPRYPPDPDALALAGLVLPGLDSLTPAAVAAMR</sequence>
<dbReference type="PRINTS" id="PR00413">
    <property type="entry name" value="HADHALOGNASE"/>
</dbReference>
<dbReference type="GO" id="GO:0016787">
    <property type="term" value="F:hydrolase activity"/>
    <property type="evidence" value="ECO:0007669"/>
    <property type="project" value="UniProtKB-KW"/>
</dbReference>
<accession>A0ABQ0YFE1</accession>
<keyword evidence="2" id="KW-1185">Reference proteome</keyword>
<dbReference type="InterPro" id="IPR036412">
    <property type="entry name" value="HAD-like_sf"/>
</dbReference>
<dbReference type="InterPro" id="IPR023198">
    <property type="entry name" value="PGP-like_dom2"/>
</dbReference>
<dbReference type="Gene3D" id="3.40.50.1000">
    <property type="entry name" value="HAD superfamily/HAD-like"/>
    <property type="match status" value="1"/>
</dbReference>
<dbReference type="EMBL" id="BLAH01000017">
    <property type="protein sequence ID" value="GES35219.1"/>
    <property type="molecule type" value="Genomic_DNA"/>
</dbReference>
<dbReference type="PANTHER" id="PTHR18901">
    <property type="entry name" value="2-DEOXYGLUCOSE-6-PHOSPHATE PHOSPHATASE 2"/>
    <property type="match status" value="1"/>
</dbReference>
<organism evidence="1 2">
    <name type="scientific">Rhodococcus aetherivorans</name>
    <dbReference type="NCBI Taxonomy" id="191292"/>
    <lineage>
        <taxon>Bacteria</taxon>
        <taxon>Bacillati</taxon>
        <taxon>Actinomycetota</taxon>
        <taxon>Actinomycetes</taxon>
        <taxon>Mycobacteriales</taxon>
        <taxon>Nocardiaceae</taxon>
        <taxon>Rhodococcus</taxon>
    </lineage>
</organism>
<dbReference type="PANTHER" id="PTHR18901:SF38">
    <property type="entry name" value="PSEUDOURIDINE-5'-PHOSPHATASE"/>
    <property type="match status" value="1"/>
</dbReference>
<reference evidence="1 2" key="1">
    <citation type="journal article" date="2018" name="Biodegradation">
        <title>1,4-Dioxane degradation characteristics of Rhodococcus aetherivorans JCM 14343.</title>
        <authorList>
            <person name="Inoue D."/>
            <person name="Tsunoda T."/>
            <person name="Yamamoto N."/>
            <person name="Ike M."/>
            <person name="Sei K."/>
        </authorList>
    </citation>
    <scope>NUCLEOTIDE SEQUENCE [LARGE SCALE GENOMIC DNA]</scope>
    <source>
        <strain evidence="1 2">JCM 14343</strain>
    </source>
</reference>
<comment type="caution">
    <text evidence="1">The sequence shown here is derived from an EMBL/GenBank/DDBJ whole genome shotgun (WGS) entry which is preliminary data.</text>
</comment>